<reference evidence="1 2" key="1">
    <citation type="submission" date="2018-09" db="EMBL/GenBank/DDBJ databases">
        <authorList>
            <person name="Zhu H."/>
        </authorList>
    </citation>
    <scope>NUCLEOTIDE SEQUENCE [LARGE SCALE GENOMIC DNA]</scope>
    <source>
        <strain evidence="1 2">K2R01-6</strain>
    </source>
</reference>
<protein>
    <submittedName>
        <fullName evidence="1">Uncharacterized protein</fullName>
    </submittedName>
</protein>
<sequence>MKTRMSAYDPETRSVTVTFSDGTISHKRTVNACLDAEGYFDRKATAERVQEVARGVAVKIAAGVVTNPPKPERKRKAG</sequence>
<evidence type="ECO:0000313" key="1">
    <source>
        <dbReference type="EMBL" id="RJF92988.1"/>
    </source>
</evidence>
<dbReference type="EMBL" id="QYUM01000002">
    <property type="protein sequence ID" value="RJF92988.1"/>
    <property type="molecule type" value="Genomic_DNA"/>
</dbReference>
<proteinExistence type="predicted"/>
<gene>
    <name evidence="1" type="ORF">D3876_00960</name>
</gene>
<name>A0A418WP24_9SPHN</name>
<comment type="caution">
    <text evidence="1">The sequence shown here is derived from an EMBL/GenBank/DDBJ whole genome shotgun (WGS) entry which is preliminary data.</text>
</comment>
<keyword evidence="2" id="KW-1185">Reference proteome</keyword>
<dbReference type="OrthoDB" id="7510470at2"/>
<accession>A0A418WP24</accession>
<dbReference type="Proteomes" id="UP000286100">
    <property type="component" value="Unassembled WGS sequence"/>
</dbReference>
<evidence type="ECO:0000313" key="2">
    <source>
        <dbReference type="Proteomes" id="UP000286100"/>
    </source>
</evidence>
<organism evidence="1 2">
    <name type="scientific">Sphingomonas cavernae</name>
    <dbReference type="NCBI Taxonomy" id="2320861"/>
    <lineage>
        <taxon>Bacteria</taxon>
        <taxon>Pseudomonadati</taxon>
        <taxon>Pseudomonadota</taxon>
        <taxon>Alphaproteobacteria</taxon>
        <taxon>Sphingomonadales</taxon>
        <taxon>Sphingomonadaceae</taxon>
        <taxon>Sphingomonas</taxon>
    </lineage>
</organism>
<dbReference type="AlphaFoldDB" id="A0A418WP24"/>
<dbReference type="RefSeq" id="WP_119759268.1">
    <property type="nucleotide sequence ID" value="NZ_QYUM01000002.1"/>
</dbReference>